<dbReference type="EMBL" id="AUZZ01003402">
    <property type="protein sequence ID" value="EQD57089.1"/>
    <property type="molecule type" value="Genomic_DNA"/>
</dbReference>
<dbReference type="FunFam" id="1.20.58.220:FF:000004">
    <property type="entry name" value="Phosphate-specific transport system accessory protein PhoU"/>
    <property type="match status" value="1"/>
</dbReference>
<dbReference type="InterPro" id="IPR038078">
    <property type="entry name" value="PhoU-like_sf"/>
</dbReference>
<dbReference type="GO" id="GO:0003918">
    <property type="term" value="F:DNA topoisomerase type II (double strand cut, ATP-hydrolyzing) activity"/>
    <property type="evidence" value="ECO:0007669"/>
    <property type="project" value="InterPro"/>
</dbReference>
<evidence type="ECO:0000256" key="3">
    <source>
        <dbReference type="ARBA" id="ARBA00011738"/>
    </source>
</evidence>
<feature type="non-terminal residue" evidence="8">
    <location>
        <position position="1"/>
    </location>
</feature>
<dbReference type="GO" id="GO:0005737">
    <property type="term" value="C:cytoplasm"/>
    <property type="evidence" value="ECO:0007669"/>
    <property type="project" value="UniProtKB-SubCell"/>
</dbReference>
<dbReference type="Pfam" id="PF01895">
    <property type="entry name" value="PhoU"/>
    <property type="match status" value="2"/>
</dbReference>
<keyword evidence="5" id="KW-0963">Cytoplasm</keyword>
<dbReference type="InterPro" id="IPR018522">
    <property type="entry name" value="TopoIIA_CS"/>
</dbReference>
<reference evidence="8" key="1">
    <citation type="submission" date="2013-08" db="EMBL/GenBank/DDBJ databases">
        <authorList>
            <person name="Mendez C."/>
            <person name="Richter M."/>
            <person name="Ferrer M."/>
            <person name="Sanchez J."/>
        </authorList>
    </citation>
    <scope>NUCLEOTIDE SEQUENCE</scope>
</reference>
<sequence>LAMGGFVEQQIQKAITALLEGDSALGEAVAVADQQVNDMEVSIDEECSRILATRAPAAGDLRVIVAIIKTITDLERMGDEGEKIGYIASRLATMERPADKYREIKHLGRIVTEMVHESLDAFARMDADAALRVARQDRLVDEEYEAIQRQSITFM</sequence>
<dbReference type="PANTHER" id="PTHR42930:SF3">
    <property type="entry name" value="PHOSPHATE-SPECIFIC TRANSPORT SYSTEM ACCESSORY PROTEIN PHOU"/>
    <property type="match status" value="1"/>
</dbReference>
<reference evidence="8" key="2">
    <citation type="journal article" date="2014" name="ISME J.">
        <title>Microbial stratification in low pH oxic and suboxic macroscopic growths along an acid mine drainage.</title>
        <authorList>
            <person name="Mendez-Garcia C."/>
            <person name="Mesa V."/>
            <person name="Sprenger R.R."/>
            <person name="Richter M."/>
            <person name="Diez M.S."/>
            <person name="Solano J."/>
            <person name="Bargiela R."/>
            <person name="Golyshina O.V."/>
            <person name="Manteca A."/>
            <person name="Ramos J.L."/>
            <person name="Gallego J.R."/>
            <person name="Llorente I."/>
            <person name="Martins Dos Santos V.A."/>
            <person name="Jensen O.N."/>
            <person name="Pelaez A.I."/>
            <person name="Sanchez J."/>
            <person name="Ferrer M."/>
        </authorList>
    </citation>
    <scope>NUCLEOTIDE SEQUENCE</scope>
</reference>
<evidence type="ECO:0000256" key="5">
    <source>
        <dbReference type="ARBA" id="ARBA00022490"/>
    </source>
</evidence>
<dbReference type="PANTHER" id="PTHR42930">
    <property type="entry name" value="PHOSPHATE-SPECIFIC TRANSPORT SYSTEM ACCESSORY PROTEIN PHOU"/>
    <property type="match status" value="1"/>
</dbReference>
<dbReference type="NCBIfam" id="TIGR02135">
    <property type="entry name" value="phoU_full"/>
    <property type="match status" value="1"/>
</dbReference>
<dbReference type="InterPro" id="IPR026022">
    <property type="entry name" value="PhoU_dom"/>
</dbReference>
<dbReference type="GO" id="GO:0003677">
    <property type="term" value="F:DNA binding"/>
    <property type="evidence" value="ECO:0007669"/>
    <property type="project" value="InterPro"/>
</dbReference>
<evidence type="ECO:0000256" key="4">
    <source>
        <dbReference type="ARBA" id="ARBA00022448"/>
    </source>
</evidence>
<feature type="domain" description="PhoU" evidence="7">
    <location>
        <begin position="104"/>
        <end position="153"/>
    </location>
</feature>
<comment type="subunit">
    <text evidence="3">Homodimer.</text>
</comment>
<comment type="similarity">
    <text evidence="2">Belongs to the PhoU family.</text>
</comment>
<keyword evidence="4" id="KW-0813">Transport</keyword>
<organism evidence="8">
    <name type="scientific">mine drainage metagenome</name>
    <dbReference type="NCBI Taxonomy" id="410659"/>
    <lineage>
        <taxon>unclassified sequences</taxon>
        <taxon>metagenomes</taxon>
        <taxon>ecological metagenomes</taxon>
    </lineage>
</organism>
<comment type="subcellular location">
    <subcellularLocation>
        <location evidence="1">Cytoplasm</location>
    </subcellularLocation>
</comment>
<evidence type="ECO:0000256" key="2">
    <source>
        <dbReference type="ARBA" id="ARBA00008107"/>
    </source>
</evidence>
<evidence type="ECO:0000313" key="8">
    <source>
        <dbReference type="EMBL" id="EQD57089.1"/>
    </source>
</evidence>
<evidence type="ECO:0000256" key="1">
    <source>
        <dbReference type="ARBA" id="ARBA00004496"/>
    </source>
</evidence>
<keyword evidence="6" id="KW-0592">Phosphate transport</keyword>
<dbReference type="GO" id="GO:0006265">
    <property type="term" value="P:DNA topological change"/>
    <property type="evidence" value="ECO:0007669"/>
    <property type="project" value="InterPro"/>
</dbReference>
<feature type="non-terminal residue" evidence="8">
    <location>
        <position position="155"/>
    </location>
</feature>
<name>T1BVD0_9ZZZZ</name>
<dbReference type="GO" id="GO:0006817">
    <property type="term" value="P:phosphate ion transport"/>
    <property type="evidence" value="ECO:0007669"/>
    <property type="project" value="UniProtKB-KW"/>
</dbReference>
<dbReference type="InterPro" id="IPR028366">
    <property type="entry name" value="PhoU"/>
</dbReference>
<dbReference type="AlphaFoldDB" id="T1BVD0"/>
<proteinExistence type="inferred from homology"/>
<dbReference type="GO" id="GO:0005524">
    <property type="term" value="F:ATP binding"/>
    <property type="evidence" value="ECO:0007669"/>
    <property type="project" value="InterPro"/>
</dbReference>
<comment type="caution">
    <text evidence="8">The sequence shown here is derived from an EMBL/GenBank/DDBJ whole genome shotgun (WGS) entry which is preliminary data.</text>
</comment>
<dbReference type="GO" id="GO:0045936">
    <property type="term" value="P:negative regulation of phosphate metabolic process"/>
    <property type="evidence" value="ECO:0007669"/>
    <property type="project" value="InterPro"/>
</dbReference>
<gene>
    <name evidence="8" type="ORF">B2A_04975</name>
</gene>
<dbReference type="PROSITE" id="PS00177">
    <property type="entry name" value="TOPOISOMERASE_II"/>
    <property type="match status" value="1"/>
</dbReference>
<evidence type="ECO:0000259" key="7">
    <source>
        <dbReference type="Pfam" id="PF01895"/>
    </source>
</evidence>
<accession>T1BVD0</accession>
<dbReference type="SUPFAM" id="SSF109755">
    <property type="entry name" value="PhoU-like"/>
    <property type="match status" value="1"/>
</dbReference>
<dbReference type="Gene3D" id="1.20.58.220">
    <property type="entry name" value="Phosphate transport system protein phou homolog 2, domain 2"/>
    <property type="match status" value="1"/>
</dbReference>
<evidence type="ECO:0000256" key="6">
    <source>
        <dbReference type="ARBA" id="ARBA00022592"/>
    </source>
</evidence>
<feature type="domain" description="PhoU" evidence="7">
    <location>
        <begin position="3"/>
        <end position="86"/>
    </location>
</feature>
<dbReference type="GO" id="GO:0030643">
    <property type="term" value="P:intracellular phosphate ion homeostasis"/>
    <property type="evidence" value="ECO:0007669"/>
    <property type="project" value="InterPro"/>
</dbReference>
<protein>
    <submittedName>
        <fullName evidence="8">Phosphate transport system regulatory protein PhoU</fullName>
    </submittedName>
</protein>